<evidence type="ECO:0000256" key="9">
    <source>
        <dbReference type="SAM" id="Phobius"/>
    </source>
</evidence>
<evidence type="ECO:0000256" key="10">
    <source>
        <dbReference type="SAM" id="SignalP"/>
    </source>
</evidence>
<dbReference type="PROSITE" id="PS50111">
    <property type="entry name" value="CHEMOTAXIS_TRANSDUC_2"/>
    <property type="match status" value="1"/>
</dbReference>
<evidence type="ECO:0000256" key="2">
    <source>
        <dbReference type="ARBA" id="ARBA00022519"/>
    </source>
</evidence>
<dbReference type="CDD" id="cd11386">
    <property type="entry name" value="MCP_signal"/>
    <property type="match status" value="1"/>
</dbReference>
<dbReference type="PROSITE" id="PS50192">
    <property type="entry name" value="T_SNARE"/>
    <property type="match status" value="1"/>
</dbReference>
<evidence type="ECO:0000256" key="3">
    <source>
        <dbReference type="ARBA" id="ARBA00022692"/>
    </source>
</evidence>
<evidence type="ECO:0000313" key="14">
    <source>
        <dbReference type="EMBL" id="GGB10740.1"/>
    </source>
</evidence>
<proteinExistence type="inferred from homology"/>
<keyword evidence="2" id="KW-0997">Cell inner membrane</keyword>
<keyword evidence="2" id="KW-1003">Cell membrane</keyword>
<dbReference type="SMART" id="SM00304">
    <property type="entry name" value="HAMP"/>
    <property type="match status" value="1"/>
</dbReference>
<name>A0ABQ1I383_9ALTE</name>
<comment type="subcellular location">
    <subcellularLocation>
        <location evidence="1">Cell inner membrane</location>
        <topology evidence="1">Multi-pass membrane protein</topology>
    </subcellularLocation>
</comment>
<dbReference type="PANTHER" id="PTHR32089">
    <property type="entry name" value="METHYL-ACCEPTING CHEMOTAXIS PROTEIN MCPB"/>
    <property type="match status" value="1"/>
</dbReference>
<evidence type="ECO:0000256" key="5">
    <source>
        <dbReference type="ARBA" id="ARBA00023136"/>
    </source>
</evidence>
<feature type="chain" id="PRO_5047124362" evidence="10">
    <location>
        <begin position="23"/>
        <end position="771"/>
    </location>
</feature>
<feature type="signal peptide" evidence="10">
    <location>
        <begin position="1"/>
        <end position="22"/>
    </location>
</feature>
<keyword evidence="6 8" id="KW-0807">Transducer</keyword>
<evidence type="ECO:0000313" key="15">
    <source>
        <dbReference type="Proteomes" id="UP000651977"/>
    </source>
</evidence>
<feature type="transmembrane region" description="Helical" evidence="9">
    <location>
        <begin position="415"/>
        <end position="438"/>
    </location>
</feature>
<dbReference type="Proteomes" id="UP000651977">
    <property type="component" value="Unassembled WGS sequence"/>
</dbReference>
<dbReference type="InterPro" id="IPR003660">
    <property type="entry name" value="HAMP_dom"/>
</dbReference>
<keyword evidence="5 9" id="KW-0472">Membrane</keyword>
<evidence type="ECO:0000256" key="7">
    <source>
        <dbReference type="ARBA" id="ARBA00029447"/>
    </source>
</evidence>
<dbReference type="EMBL" id="BMDY01000014">
    <property type="protein sequence ID" value="GGB10740.1"/>
    <property type="molecule type" value="Genomic_DNA"/>
</dbReference>
<dbReference type="SMART" id="SM00283">
    <property type="entry name" value="MA"/>
    <property type="match status" value="1"/>
</dbReference>
<protein>
    <submittedName>
        <fullName evidence="14">Methyl-accepting chemotaxis protein</fullName>
    </submittedName>
</protein>
<evidence type="ECO:0000259" key="12">
    <source>
        <dbReference type="PROSITE" id="PS50192"/>
    </source>
</evidence>
<feature type="domain" description="Methyl-accepting transducer" evidence="11">
    <location>
        <begin position="498"/>
        <end position="734"/>
    </location>
</feature>
<feature type="domain" description="T-SNARE coiled-coil homology" evidence="12">
    <location>
        <begin position="685"/>
        <end position="747"/>
    </location>
</feature>
<feature type="domain" description="HAMP" evidence="13">
    <location>
        <begin position="439"/>
        <end position="493"/>
    </location>
</feature>
<comment type="similarity">
    <text evidence="7">Belongs to the methyl-accepting chemotaxis (MCP) protein family.</text>
</comment>
<evidence type="ECO:0000256" key="8">
    <source>
        <dbReference type="PROSITE-ProRule" id="PRU00284"/>
    </source>
</evidence>
<evidence type="ECO:0000256" key="1">
    <source>
        <dbReference type="ARBA" id="ARBA00004429"/>
    </source>
</evidence>
<dbReference type="SUPFAM" id="SSF58104">
    <property type="entry name" value="Methyl-accepting chemotaxis protein (MCP) signaling domain"/>
    <property type="match status" value="1"/>
</dbReference>
<keyword evidence="10" id="KW-0732">Signal</keyword>
<dbReference type="CDD" id="cd06225">
    <property type="entry name" value="HAMP"/>
    <property type="match status" value="1"/>
</dbReference>
<dbReference type="PROSITE" id="PS50885">
    <property type="entry name" value="HAMP"/>
    <property type="match status" value="1"/>
</dbReference>
<evidence type="ECO:0000259" key="11">
    <source>
        <dbReference type="PROSITE" id="PS50111"/>
    </source>
</evidence>
<keyword evidence="15" id="KW-1185">Reference proteome</keyword>
<keyword evidence="4 9" id="KW-1133">Transmembrane helix</keyword>
<accession>A0ABQ1I383</accession>
<dbReference type="Pfam" id="PF00672">
    <property type="entry name" value="HAMP"/>
    <property type="match status" value="1"/>
</dbReference>
<comment type="caution">
    <text evidence="14">The sequence shown here is derived from an EMBL/GenBank/DDBJ whole genome shotgun (WGS) entry which is preliminary data.</text>
</comment>
<dbReference type="Pfam" id="PF00015">
    <property type="entry name" value="MCPsignal"/>
    <property type="match status" value="1"/>
</dbReference>
<sequence length="771" mass="84133">MKMFTKTLILFVSIATFASAVASLFTANVAINQMKTALFESRQDQLVSLQNVTASAVNNYSQTLATRIVDYSQQPQIKQSAERLYGAFFPYAFLQGKENIITQRQELSQYYQTTIASYLKQQALDNTFSQLAKPQELNDHAVAVQYKFLLKTDADLNHKDSVLDPGDGTSFALAHKKMHQNLATLMQRFGLADVAMVAIETSQVFYSAKKMLDFGTNMLDGPYQNTGMAQAYKMAKDLPQGEYSFVDFQFYPPAYGEYSAFLSAPIFVEDEPFAVLVFRINTKRISELMTFNGEWATSGLGERGEAYLVGDDEMIRTNSRLLIENPSAFNKVENAAELQAVQNLGSNAGYTKLSYSAVNEALAGQSGVQQSNNLFDQQSIFAYAPINFIGKPWAIIAEYNVDEALAVTNSVAHSIFIMSVVVTLVIIVISLAVSIAVARSLITPIKQTGSSLHEMSSGNGDLTLRLEKKADNEIGFLATGFNAFVEKVQNLVNSAMKSFTDVESSVDRMTSISEQNQKVVEDELAQTELVATAVSELSSSAQSVDDSAKYAAGVTQDAKDKGDLAMLSLKQTLHGFDQLFEQIKESSSSIETLEKDVGNITAILDVIKGVAAQINLLALNAAIEAARAGEAGRGFAVVADEVRSLAEQTQKSTVEIESLIEVLTNSTSQAVGSIEQSHELSQKGRETVNETAEALQQIVASIDTVNEVNAQIATAANEQSAVATDLSENIVNIKNASELNSNQIHQLVEEFQRLKDHAAEVNKQFSSFKVN</sequence>
<dbReference type="InterPro" id="IPR004089">
    <property type="entry name" value="MCPsignal_dom"/>
</dbReference>
<evidence type="ECO:0000256" key="4">
    <source>
        <dbReference type="ARBA" id="ARBA00022989"/>
    </source>
</evidence>
<organism evidence="14 15">
    <name type="scientific">Agarivorans gilvus</name>
    <dbReference type="NCBI Taxonomy" id="680279"/>
    <lineage>
        <taxon>Bacteria</taxon>
        <taxon>Pseudomonadati</taxon>
        <taxon>Pseudomonadota</taxon>
        <taxon>Gammaproteobacteria</taxon>
        <taxon>Alteromonadales</taxon>
        <taxon>Alteromonadaceae</taxon>
        <taxon>Agarivorans</taxon>
    </lineage>
</organism>
<dbReference type="PANTHER" id="PTHR32089:SF119">
    <property type="entry name" value="METHYL-ACCEPTING CHEMOTAXIS PROTEIN CTPL"/>
    <property type="match status" value="1"/>
</dbReference>
<dbReference type="InterPro" id="IPR000727">
    <property type="entry name" value="T_SNARE_dom"/>
</dbReference>
<dbReference type="Gene3D" id="1.10.287.950">
    <property type="entry name" value="Methyl-accepting chemotaxis protein"/>
    <property type="match status" value="1"/>
</dbReference>
<reference evidence="15" key="1">
    <citation type="journal article" date="2019" name="Int. J. Syst. Evol. Microbiol.">
        <title>The Global Catalogue of Microorganisms (GCM) 10K type strain sequencing project: providing services to taxonomists for standard genome sequencing and annotation.</title>
        <authorList>
            <consortium name="The Broad Institute Genomics Platform"/>
            <consortium name="The Broad Institute Genome Sequencing Center for Infectious Disease"/>
            <person name="Wu L."/>
            <person name="Ma J."/>
        </authorList>
    </citation>
    <scope>NUCLEOTIDE SEQUENCE [LARGE SCALE GENOMIC DNA]</scope>
    <source>
        <strain evidence="15">CGMCC 1.10131</strain>
    </source>
</reference>
<evidence type="ECO:0000259" key="13">
    <source>
        <dbReference type="PROSITE" id="PS50885"/>
    </source>
</evidence>
<evidence type="ECO:0000256" key="6">
    <source>
        <dbReference type="ARBA" id="ARBA00023224"/>
    </source>
</evidence>
<dbReference type="RefSeq" id="WP_055732121.1">
    <property type="nucleotide sequence ID" value="NZ_BMDY01000014.1"/>
</dbReference>
<gene>
    <name evidence="14" type="ORF">GCM10007414_25180</name>
</gene>
<keyword evidence="3 9" id="KW-0812">Transmembrane</keyword>